<accession>A9Q1R4</accession>
<reference evidence="1 2" key="1">
    <citation type="journal article" date="2008" name="Appl. Environ. Microbiol.">
        <title>Complete genomic sequence of bacteriophage phiEcoM-GJ1, a novel phage that has myovirus morphology and a podovirus-like RNA polymerase.</title>
        <authorList>
            <person name="Jamalludeen N."/>
            <person name="Kropinski A.M."/>
            <person name="Johnson R.P."/>
            <person name="Lingohr E."/>
            <person name="Harel J."/>
            <person name="Gyles C.L."/>
        </authorList>
    </citation>
    <scope>NUCLEOTIDE SEQUENCE</scope>
</reference>
<dbReference type="Proteomes" id="UP000002080">
    <property type="component" value="Segment"/>
</dbReference>
<organism evidence="1 2">
    <name type="scientific">Escherichia phage phiEcoM-GJ1</name>
    <dbReference type="NCBI Taxonomy" id="451705"/>
    <lineage>
        <taxon>Viruses</taxon>
        <taxon>Duplodnaviria</taxon>
        <taxon>Heunggongvirae</taxon>
        <taxon>Uroviricota</taxon>
        <taxon>Caudoviricetes</taxon>
        <taxon>Chaseviridae</taxon>
        <taxon>Cleopatravirinae</taxon>
        <taxon>Carltongylesvirus</taxon>
        <taxon>Carltongylesvirus GJ1</taxon>
    </lineage>
</organism>
<dbReference type="GeneID" id="5797409"/>
<proteinExistence type="predicted"/>
<sequence length="68" mass="7697">MAKFKCVKSKSYGDCSPKVGDVIEGKLKHGRILISKDSDRKNVLGNPYWVDGENTLLKGNVWTWEEVK</sequence>
<name>A9Q1R4_9CAUD</name>
<dbReference type="RefSeq" id="YP_001595406.1">
    <property type="nucleotide sequence ID" value="NC_010106.1"/>
</dbReference>
<evidence type="ECO:0000313" key="2">
    <source>
        <dbReference type="Proteomes" id="UP000002080"/>
    </source>
</evidence>
<dbReference type="KEGG" id="vg:5797409"/>
<protein>
    <submittedName>
        <fullName evidence="1">Hypothetical phage protein</fullName>
    </submittedName>
</protein>
<evidence type="ECO:0000313" key="1">
    <source>
        <dbReference type="EMBL" id="ABR68723.1"/>
    </source>
</evidence>
<dbReference type="EMBL" id="EF460875">
    <property type="protein sequence ID" value="ABR68723.1"/>
    <property type="molecule type" value="Genomic_DNA"/>
</dbReference>
<keyword evidence="2" id="KW-1185">Reference proteome</keyword>